<comment type="caution">
    <text evidence="1">The sequence shown here is derived from an EMBL/GenBank/DDBJ whole genome shotgun (WGS) entry which is preliminary data.</text>
</comment>
<dbReference type="Proteomes" id="UP001558652">
    <property type="component" value="Unassembled WGS sequence"/>
</dbReference>
<sequence length="191" mass="21772">MLVSGPFWNRFDLKPPTVTSYTLLTTNPSNYGPPSWRRMTSPDGGEVDYLLGKPETVNVTDMNDVLSEVRKEETIRVSCVNDGLLFNEDLGEVLSRDHFNAETKKDSADCDFIKKIVSPIKLASFVKRESRLRKSDLDSAITRRLDSKRWKELRTYIANNLTKLSKLKDSDAVNILLKTVKEKVEKMIMPS</sequence>
<evidence type="ECO:0000313" key="2">
    <source>
        <dbReference type="Proteomes" id="UP001558652"/>
    </source>
</evidence>
<keyword evidence="2" id="KW-1185">Reference proteome</keyword>
<gene>
    <name evidence="1" type="ORF">AAG570_006302</name>
</gene>
<name>A0ABD0YTP4_9HEMI</name>
<evidence type="ECO:0000313" key="1">
    <source>
        <dbReference type="EMBL" id="KAL1139316.1"/>
    </source>
</evidence>
<accession>A0ABD0YTP4</accession>
<dbReference type="EMBL" id="JBFDAA010000002">
    <property type="protein sequence ID" value="KAL1139316.1"/>
    <property type="molecule type" value="Genomic_DNA"/>
</dbReference>
<organism evidence="1 2">
    <name type="scientific">Ranatra chinensis</name>
    <dbReference type="NCBI Taxonomy" id="642074"/>
    <lineage>
        <taxon>Eukaryota</taxon>
        <taxon>Metazoa</taxon>
        <taxon>Ecdysozoa</taxon>
        <taxon>Arthropoda</taxon>
        <taxon>Hexapoda</taxon>
        <taxon>Insecta</taxon>
        <taxon>Pterygota</taxon>
        <taxon>Neoptera</taxon>
        <taxon>Paraneoptera</taxon>
        <taxon>Hemiptera</taxon>
        <taxon>Heteroptera</taxon>
        <taxon>Panheteroptera</taxon>
        <taxon>Nepomorpha</taxon>
        <taxon>Nepidae</taxon>
        <taxon>Ranatrinae</taxon>
        <taxon>Ranatra</taxon>
    </lineage>
</organism>
<proteinExistence type="predicted"/>
<dbReference type="AlphaFoldDB" id="A0ABD0YTP4"/>
<reference evidence="1 2" key="1">
    <citation type="submission" date="2024-07" db="EMBL/GenBank/DDBJ databases">
        <title>Chromosome-level genome assembly of the water stick insect Ranatra chinensis (Heteroptera: Nepidae).</title>
        <authorList>
            <person name="Liu X."/>
        </authorList>
    </citation>
    <scope>NUCLEOTIDE SEQUENCE [LARGE SCALE GENOMIC DNA]</scope>
    <source>
        <strain evidence="1">Cailab_2021Rc</strain>
        <tissue evidence="1">Muscle</tissue>
    </source>
</reference>
<protein>
    <submittedName>
        <fullName evidence="1">Uncharacterized protein</fullName>
    </submittedName>
</protein>